<gene>
    <name evidence="2" type="ORF">METZ01_LOCUS476048</name>
</gene>
<sequence>MAESENFYKNIFTSLIDGILVVSADLRIIKGNQAAEEMFQRSRGSFEGELLSKLFPNQLGLMEKARESIETGTAYHHLEGIGHRKPKNVCFPANLTFSPIIKDNGKSATGVLLIQDTSLIKELQKT</sequence>
<feature type="domain" description="PAS" evidence="1">
    <location>
        <begin position="6"/>
        <end position="74"/>
    </location>
</feature>
<evidence type="ECO:0000259" key="1">
    <source>
        <dbReference type="SMART" id="SM00091"/>
    </source>
</evidence>
<dbReference type="SMART" id="SM00091">
    <property type="entry name" value="PAS"/>
    <property type="match status" value="1"/>
</dbReference>
<dbReference type="NCBIfam" id="TIGR00229">
    <property type="entry name" value="sensory_box"/>
    <property type="match status" value="1"/>
</dbReference>
<dbReference type="Pfam" id="PF13426">
    <property type="entry name" value="PAS_9"/>
    <property type="match status" value="1"/>
</dbReference>
<name>A0A383BTG6_9ZZZZ</name>
<dbReference type="InterPro" id="IPR000014">
    <property type="entry name" value="PAS"/>
</dbReference>
<organism evidence="2">
    <name type="scientific">marine metagenome</name>
    <dbReference type="NCBI Taxonomy" id="408172"/>
    <lineage>
        <taxon>unclassified sequences</taxon>
        <taxon>metagenomes</taxon>
        <taxon>ecological metagenomes</taxon>
    </lineage>
</organism>
<dbReference type="SUPFAM" id="SSF55785">
    <property type="entry name" value="PYP-like sensor domain (PAS domain)"/>
    <property type="match status" value="1"/>
</dbReference>
<protein>
    <recommendedName>
        <fullName evidence="1">PAS domain-containing protein</fullName>
    </recommendedName>
</protein>
<dbReference type="CDD" id="cd00130">
    <property type="entry name" value="PAS"/>
    <property type="match status" value="1"/>
</dbReference>
<evidence type="ECO:0000313" key="2">
    <source>
        <dbReference type="EMBL" id="SVE23194.1"/>
    </source>
</evidence>
<dbReference type="InterPro" id="IPR035965">
    <property type="entry name" value="PAS-like_dom_sf"/>
</dbReference>
<feature type="non-terminal residue" evidence="2">
    <location>
        <position position="126"/>
    </location>
</feature>
<proteinExistence type="predicted"/>
<dbReference type="EMBL" id="UINC01203097">
    <property type="protein sequence ID" value="SVE23194.1"/>
    <property type="molecule type" value="Genomic_DNA"/>
</dbReference>
<accession>A0A383BTG6</accession>
<dbReference type="Gene3D" id="3.30.450.20">
    <property type="entry name" value="PAS domain"/>
    <property type="match status" value="1"/>
</dbReference>
<dbReference type="AlphaFoldDB" id="A0A383BTG6"/>
<reference evidence="2" key="1">
    <citation type="submission" date="2018-05" db="EMBL/GenBank/DDBJ databases">
        <authorList>
            <person name="Lanie J.A."/>
            <person name="Ng W.-L."/>
            <person name="Kazmierczak K.M."/>
            <person name="Andrzejewski T.M."/>
            <person name="Davidsen T.M."/>
            <person name="Wayne K.J."/>
            <person name="Tettelin H."/>
            <person name="Glass J.I."/>
            <person name="Rusch D."/>
            <person name="Podicherti R."/>
            <person name="Tsui H.-C.T."/>
            <person name="Winkler M.E."/>
        </authorList>
    </citation>
    <scope>NUCLEOTIDE SEQUENCE</scope>
</reference>